<feature type="region of interest" description="Disordered" evidence="1">
    <location>
        <begin position="19"/>
        <end position="39"/>
    </location>
</feature>
<keyword evidence="3" id="KW-1185">Reference proteome</keyword>
<evidence type="ECO:0000256" key="1">
    <source>
        <dbReference type="SAM" id="MobiDB-lite"/>
    </source>
</evidence>
<evidence type="ECO:0000313" key="2">
    <source>
        <dbReference type="EMBL" id="QJW91766.1"/>
    </source>
</evidence>
<dbReference type="EMBL" id="CP053435">
    <property type="protein sequence ID" value="QJW91766.1"/>
    <property type="molecule type" value="Genomic_DNA"/>
</dbReference>
<dbReference type="Proteomes" id="UP000502756">
    <property type="component" value="Chromosome"/>
</dbReference>
<proteinExistence type="predicted"/>
<organism evidence="2 3">
    <name type="scientific">Spirosoma taeanense</name>
    <dbReference type="NCBI Taxonomy" id="2735870"/>
    <lineage>
        <taxon>Bacteria</taxon>
        <taxon>Pseudomonadati</taxon>
        <taxon>Bacteroidota</taxon>
        <taxon>Cytophagia</taxon>
        <taxon>Cytophagales</taxon>
        <taxon>Cytophagaceae</taxon>
        <taxon>Spirosoma</taxon>
    </lineage>
</organism>
<gene>
    <name evidence="2" type="ORF">HNV11_21475</name>
</gene>
<dbReference type="AlphaFoldDB" id="A0A6M5YEN5"/>
<evidence type="ECO:0000313" key="3">
    <source>
        <dbReference type="Proteomes" id="UP000502756"/>
    </source>
</evidence>
<accession>A0A6M5YEN5</accession>
<name>A0A6M5YEN5_9BACT</name>
<dbReference type="KEGG" id="stae:HNV11_21475"/>
<reference evidence="2 3" key="1">
    <citation type="submission" date="2020-05" db="EMBL/GenBank/DDBJ databases">
        <title>Genome sequencing of Spirosoma sp. TS118.</title>
        <authorList>
            <person name="Lee J.-H."/>
            <person name="Jeong S."/>
            <person name="Zhao L."/>
            <person name="Jung J.-H."/>
            <person name="Kim M.-K."/>
            <person name="Lim S."/>
        </authorList>
    </citation>
    <scope>NUCLEOTIDE SEQUENCE [LARGE SCALE GENOMIC DNA]</scope>
    <source>
        <strain evidence="2 3">TS118</strain>
    </source>
</reference>
<protein>
    <submittedName>
        <fullName evidence="2">Uncharacterized protein</fullName>
    </submittedName>
</protein>
<dbReference type="RefSeq" id="WP_171741620.1">
    <property type="nucleotide sequence ID" value="NZ_CP053435.1"/>
</dbReference>
<sequence length="154" mass="17089">MRCILTFLVLTGLFSNCGSRSTRPEAPATTTDTAGTRPSVAPSGKYCFRQVVGRDTTFLRLVINGSNVTGELAVRPYEKDRAGGPIRGTLSNNQIQADWKRSGEGVTQPYELVFTLRGDTISWHEGERVEQEGKWVLKNPDEGYQYTLTKVNCK</sequence>